<feature type="transmembrane region" description="Helical" evidence="1">
    <location>
        <begin position="41"/>
        <end position="63"/>
    </location>
</feature>
<dbReference type="RefSeq" id="WP_182501178.1">
    <property type="nucleotide sequence ID" value="NZ_BAAAHR010000007.1"/>
</dbReference>
<evidence type="ECO:0000313" key="4">
    <source>
        <dbReference type="Proteomes" id="UP000321154"/>
    </source>
</evidence>
<dbReference type="EMBL" id="BJUV01000013">
    <property type="protein sequence ID" value="GEK83221.1"/>
    <property type="molecule type" value="Genomic_DNA"/>
</dbReference>
<keyword evidence="1" id="KW-0812">Transmembrane</keyword>
<gene>
    <name evidence="3" type="ORF">FB463_002547</name>
    <name evidence="2" type="ORF">FFA01_15300</name>
</gene>
<keyword evidence="4" id="KW-1185">Reference proteome</keyword>
<dbReference type="EMBL" id="JACGWW010000003">
    <property type="protein sequence ID" value="MBA8814281.1"/>
    <property type="molecule type" value="Genomic_DNA"/>
</dbReference>
<accession>A0A7W3JJZ4</accession>
<reference evidence="3 5" key="2">
    <citation type="submission" date="2020-07" db="EMBL/GenBank/DDBJ databases">
        <title>Sequencing the genomes of 1000 actinobacteria strains.</title>
        <authorList>
            <person name="Klenk H.-P."/>
        </authorList>
    </citation>
    <scope>NUCLEOTIDE SEQUENCE [LARGE SCALE GENOMIC DNA]</scope>
    <source>
        <strain evidence="3 5">DSM 10309</strain>
    </source>
</reference>
<evidence type="ECO:0000313" key="3">
    <source>
        <dbReference type="EMBL" id="MBA8814281.1"/>
    </source>
</evidence>
<dbReference type="AlphaFoldDB" id="A0A7W3JJZ4"/>
<evidence type="ECO:0000313" key="2">
    <source>
        <dbReference type="EMBL" id="GEK83221.1"/>
    </source>
</evidence>
<organism evidence="3 5">
    <name type="scientific">Frigoribacterium faeni</name>
    <dbReference type="NCBI Taxonomy" id="145483"/>
    <lineage>
        <taxon>Bacteria</taxon>
        <taxon>Bacillati</taxon>
        <taxon>Actinomycetota</taxon>
        <taxon>Actinomycetes</taxon>
        <taxon>Micrococcales</taxon>
        <taxon>Microbacteriaceae</taxon>
        <taxon>Frigoribacterium</taxon>
    </lineage>
</organism>
<evidence type="ECO:0000313" key="5">
    <source>
        <dbReference type="Proteomes" id="UP000522688"/>
    </source>
</evidence>
<evidence type="ECO:0000256" key="1">
    <source>
        <dbReference type="SAM" id="Phobius"/>
    </source>
</evidence>
<name>A0A7W3JJZ4_9MICO</name>
<dbReference type="Proteomes" id="UP000522688">
    <property type="component" value="Unassembled WGS sequence"/>
</dbReference>
<keyword evidence="1" id="KW-0472">Membrane</keyword>
<proteinExistence type="predicted"/>
<protein>
    <submittedName>
        <fullName evidence="3">Uncharacterized protein</fullName>
    </submittedName>
</protein>
<reference evidence="2 4" key="1">
    <citation type="submission" date="2019-07" db="EMBL/GenBank/DDBJ databases">
        <title>Whole genome shotgun sequence of Frigoribacterium faeni NBRC 103066.</title>
        <authorList>
            <person name="Hosoyama A."/>
            <person name="Uohara A."/>
            <person name="Ohji S."/>
            <person name="Ichikawa N."/>
        </authorList>
    </citation>
    <scope>NUCLEOTIDE SEQUENCE [LARGE SCALE GENOMIC DNA]</scope>
    <source>
        <strain evidence="2 4">NBRC 103066</strain>
    </source>
</reference>
<keyword evidence="1" id="KW-1133">Transmembrane helix</keyword>
<dbReference type="Proteomes" id="UP000321154">
    <property type="component" value="Unassembled WGS sequence"/>
</dbReference>
<comment type="caution">
    <text evidence="3">The sequence shown here is derived from an EMBL/GenBank/DDBJ whole genome shotgun (WGS) entry which is preliminary data.</text>
</comment>
<sequence length="302" mass="32586">MRRHLRWVIPLVAGVVVVVALPALASVVTSSPGFDTSLGLSFLSLGLVLATPVAVVVTIVMSVRGGMRTFRDWRHRGGHYTKSERGAELARVNRLSASEAAWAEARRLRQALLAHQVPQSITVWEVVPQAGEVFFYSVEAEYERFYGQTVSYGGGGRFFFGHPAFVLAGLAVSTLSNASARRAAEAQARDQWREHQHIRLVVSNQRLICLAGGQWLSFPYSAMTAVYPEVGDWALVMEFDGITSPLRLRGVDAPLAAVMTLFGTHGLDAVAQHPSLQLLDRDIAGGGADVGGAPGTEVTPRA</sequence>